<feature type="region of interest" description="Disordered" evidence="13">
    <location>
        <begin position="13"/>
        <end position="34"/>
    </location>
</feature>
<dbReference type="CDD" id="cd00403">
    <property type="entry name" value="Ribosomal_L1"/>
    <property type="match status" value="1"/>
</dbReference>
<keyword evidence="7" id="KW-0479">Metal-binding</keyword>
<evidence type="ECO:0000256" key="4">
    <source>
        <dbReference type="ARBA" id="ARBA00007874"/>
    </source>
</evidence>
<feature type="domain" description="2Fe-2S ferredoxin-type" evidence="15">
    <location>
        <begin position="436"/>
        <end position="527"/>
    </location>
</feature>
<comment type="similarity">
    <text evidence="4">Belongs to the 2Fe2S plant-type ferredoxin family.</text>
</comment>
<accession>A0ABR2C8G4</accession>
<dbReference type="PROSITE" id="PS00197">
    <property type="entry name" value="2FE2S_FER_1"/>
    <property type="match status" value="1"/>
</dbReference>
<evidence type="ECO:0000313" key="17">
    <source>
        <dbReference type="Proteomes" id="UP001472677"/>
    </source>
</evidence>
<evidence type="ECO:0000256" key="6">
    <source>
        <dbReference type="ARBA" id="ARBA00022714"/>
    </source>
</evidence>
<dbReference type="EMBL" id="JBBPBM010000063">
    <property type="protein sequence ID" value="KAK8515704.1"/>
    <property type="molecule type" value="Genomic_DNA"/>
</dbReference>
<keyword evidence="10" id="KW-0411">Iron-sulfur</keyword>
<dbReference type="Pfam" id="PF00170">
    <property type="entry name" value="bZIP_1"/>
    <property type="match status" value="1"/>
</dbReference>
<dbReference type="SUPFAM" id="SSF54292">
    <property type="entry name" value="2Fe-2S ferredoxin-like"/>
    <property type="match status" value="1"/>
</dbReference>
<evidence type="ECO:0000256" key="7">
    <source>
        <dbReference type="ARBA" id="ARBA00022723"/>
    </source>
</evidence>
<dbReference type="InterPro" id="IPR004827">
    <property type="entry name" value="bZIP"/>
</dbReference>
<organism evidence="16 17">
    <name type="scientific">Hibiscus sabdariffa</name>
    <name type="common">roselle</name>
    <dbReference type="NCBI Taxonomy" id="183260"/>
    <lineage>
        <taxon>Eukaryota</taxon>
        <taxon>Viridiplantae</taxon>
        <taxon>Streptophyta</taxon>
        <taxon>Embryophyta</taxon>
        <taxon>Tracheophyta</taxon>
        <taxon>Spermatophyta</taxon>
        <taxon>Magnoliopsida</taxon>
        <taxon>eudicotyledons</taxon>
        <taxon>Gunneridae</taxon>
        <taxon>Pentapetalae</taxon>
        <taxon>rosids</taxon>
        <taxon>malvids</taxon>
        <taxon>Malvales</taxon>
        <taxon>Malvaceae</taxon>
        <taxon>Malvoideae</taxon>
        <taxon>Hibiscus</taxon>
    </lineage>
</organism>
<dbReference type="PROSITE" id="PS00036">
    <property type="entry name" value="BZIP_BASIC"/>
    <property type="match status" value="1"/>
</dbReference>
<evidence type="ECO:0000313" key="16">
    <source>
        <dbReference type="EMBL" id="KAK8515704.1"/>
    </source>
</evidence>
<evidence type="ECO:0000256" key="13">
    <source>
        <dbReference type="SAM" id="MobiDB-lite"/>
    </source>
</evidence>
<comment type="subcellular location">
    <subcellularLocation>
        <location evidence="2">Nucleus</location>
    </subcellularLocation>
    <subcellularLocation>
        <location evidence="3">Plastid</location>
        <location evidence="3">Chloroplast</location>
    </subcellularLocation>
</comment>
<dbReference type="CDD" id="cd00207">
    <property type="entry name" value="fer2"/>
    <property type="match status" value="1"/>
</dbReference>
<evidence type="ECO:0000256" key="8">
    <source>
        <dbReference type="ARBA" id="ARBA00022982"/>
    </source>
</evidence>
<dbReference type="CDD" id="cd14707">
    <property type="entry name" value="bZIP_plant_BZIP46"/>
    <property type="match status" value="1"/>
</dbReference>
<dbReference type="InterPro" id="IPR012675">
    <property type="entry name" value="Beta-grasp_dom_sf"/>
</dbReference>
<evidence type="ECO:0008006" key="18">
    <source>
        <dbReference type="Google" id="ProtNLM"/>
    </source>
</evidence>
<dbReference type="InterPro" id="IPR046347">
    <property type="entry name" value="bZIP_sf"/>
</dbReference>
<dbReference type="PROSITE" id="PS51085">
    <property type="entry name" value="2FE2S_FER_2"/>
    <property type="match status" value="1"/>
</dbReference>
<feature type="compositionally biased region" description="Polar residues" evidence="13">
    <location>
        <begin position="16"/>
        <end position="34"/>
    </location>
</feature>
<keyword evidence="12" id="KW-0175">Coiled coil</keyword>
<dbReference type="InterPro" id="IPR006058">
    <property type="entry name" value="2Fe2S_fd_BS"/>
</dbReference>
<gene>
    <name evidence="16" type="ORF">V6N12_075732</name>
</gene>
<sequence>MSLEDFLVKAGVVQEPSGSSQQNKPAPSRINGSSLNANYGMGHVTRSSQQKKLVPIQTQNKRRIIDGPPEVVVERRQRRMIKNRESAARSRARKQAYTVELELELNQLKKENEKLKQVVEENEKKAKGRVGYVRVSLFFVQAKFSAPKLSHFCFLPAKNRVTEMSKLQSDALREAISTIVAHSKEKNRKFTETIELQIGLKNYDPRKDKRFSGSVKLPHIPRPKMKICMLGDAQHVEEAEKIGLDYMDVEALKKLNKNKKIPRLLGPGLNKAGKFPTLVTHQESLESKVNETKAMVKFQLKKKNWQNLSLYTIWLIDYFDGEMIVSDEQSACCCFGMAAKSVCFRHQDAICCRISSRTLIPRFLRSPIFFIESPRRNQTKMTTMSLTSPSIVKAAVPNQFTSYIVKAPTYLGSVKTISKSFGLKCSSNHRTAMAMYKIKLVGPKGEVNEFEATGDQFILEAAEAAGVELPYCCRAGACSICTAKVVSGSVQQPDAIYLEDDQIKEGYMLTCVSKPTSDCEIHTHKELDLYSPSK</sequence>
<keyword evidence="17" id="KW-1185">Reference proteome</keyword>
<evidence type="ECO:0000256" key="5">
    <source>
        <dbReference type="ARBA" id="ARBA00022448"/>
    </source>
</evidence>
<dbReference type="InterPro" id="IPR023674">
    <property type="entry name" value="Ribosomal_uL1-like"/>
</dbReference>
<dbReference type="InterPro" id="IPR016095">
    <property type="entry name" value="Ribosomal_uL1_3-a/b-sand"/>
</dbReference>
<dbReference type="SUPFAM" id="SSF56808">
    <property type="entry name" value="Ribosomal protein L1"/>
    <property type="match status" value="1"/>
</dbReference>
<comment type="cofactor">
    <cofactor evidence="11">
        <name>[2Fe-2S] cluster</name>
        <dbReference type="ChEBI" id="CHEBI:190135"/>
    </cofactor>
</comment>
<evidence type="ECO:0000256" key="10">
    <source>
        <dbReference type="ARBA" id="ARBA00023014"/>
    </source>
</evidence>
<comment type="caution">
    <text evidence="16">The sequence shown here is derived from an EMBL/GenBank/DDBJ whole genome shotgun (WGS) entry which is preliminary data.</text>
</comment>
<dbReference type="Pfam" id="PF00111">
    <property type="entry name" value="Fer2"/>
    <property type="match status" value="1"/>
</dbReference>
<evidence type="ECO:0000256" key="9">
    <source>
        <dbReference type="ARBA" id="ARBA00023004"/>
    </source>
</evidence>
<name>A0ABR2C8G4_9ROSI</name>
<dbReference type="Gene3D" id="1.20.5.170">
    <property type="match status" value="1"/>
</dbReference>
<dbReference type="InterPro" id="IPR010241">
    <property type="entry name" value="Fd_pln"/>
</dbReference>
<keyword evidence="8" id="KW-0249">Electron transport</keyword>
<evidence type="ECO:0000256" key="11">
    <source>
        <dbReference type="ARBA" id="ARBA00034078"/>
    </source>
</evidence>
<dbReference type="InterPro" id="IPR028364">
    <property type="entry name" value="Ribosomal_uL1/biogenesis"/>
</dbReference>
<feature type="coiled-coil region" evidence="12">
    <location>
        <begin position="91"/>
        <end position="125"/>
    </location>
</feature>
<dbReference type="InterPro" id="IPR036010">
    <property type="entry name" value="2Fe-2S_ferredoxin-like_sf"/>
</dbReference>
<proteinExistence type="inferred from homology"/>
<dbReference type="SUPFAM" id="SSF57959">
    <property type="entry name" value="Leucine zipper domain"/>
    <property type="match status" value="1"/>
</dbReference>
<dbReference type="Gene3D" id="3.40.50.790">
    <property type="match status" value="1"/>
</dbReference>
<keyword evidence="5" id="KW-0813">Transport</keyword>
<dbReference type="PROSITE" id="PS50217">
    <property type="entry name" value="BZIP"/>
    <property type="match status" value="1"/>
</dbReference>
<evidence type="ECO:0000259" key="14">
    <source>
        <dbReference type="PROSITE" id="PS50217"/>
    </source>
</evidence>
<comment type="function">
    <text evidence="1">Ferredoxins are iron-sulfur proteins that transfer electrons in a wide variety of metabolic reactions.</text>
</comment>
<evidence type="ECO:0000259" key="15">
    <source>
        <dbReference type="PROSITE" id="PS51085"/>
    </source>
</evidence>
<dbReference type="NCBIfam" id="TIGR02008">
    <property type="entry name" value="fdx_plant"/>
    <property type="match status" value="1"/>
</dbReference>
<protein>
    <recommendedName>
        <fullName evidence="18">Ferredoxin</fullName>
    </recommendedName>
</protein>
<dbReference type="PANTHER" id="PTHR43112:SF44">
    <property type="entry name" value="FERREDOXIN"/>
    <property type="match status" value="1"/>
</dbReference>
<dbReference type="InterPro" id="IPR001041">
    <property type="entry name" value="2Fe-2S_ferredoxin-type"/>
</dbReference>
<evidence type="ECO:0000256" key="3">
    <source>
        <dbReference type="ARBA" id="ARBA00004229"/>
    </source>
</evidence>
<keyword evidence="6" id="KW-0001">2Fe-2S</keyword>
<reference evidence="16 17" key="1">
    <citation type="journal article" date="2024" name="G3 (Bethesda)">
        <title>Genome assembly of Hibiscus sabdariffa L. provides insights into metabolisms of medicinal natural products.</title>
        <authorList>
            <person name="Kim T."/>
        </authorList>
    </citation>
    <scope>NUCLEOTIDE SEQUENCE [LARGE SCALE GENOMIC DNA]</scope>
    <source>
        <strain evidence="16">TK-2024</strain>
        <tissue evidence="16">Old leaves</tissue>
    </source>
</reference>
<keyword evidence="9" id="KW-0408">Iron</keyword>
<dbReference type="Proteomes" id="UP001472677">
    <property type="component" value="Unassembled WGS sequence"/>
</dbReference>
<evidence type="ECO:0000256" key="1">
    <source>
        <dbReference type="ARBA" id="ARBA00003532"/>
    </source>
</evidence>
<evidence type="ECO:0000256" key="12">
    <source>
        <dbReference type="SAM" id="Coils"/>
    </source>
</evidence>
<dbReference type="Gene3D" id="3.10.20.30">
    <property type="match status" value="1"/>
</dbReference>
<dbReference type="Gene3D" id="3.30.190.20">
    <property type="match status" value="1"/>
</dbReference>
<dbReference type="PANTHER" id="PTHR43112">
    <property type="entry name" value="FERREDOXIN"/>
    <property type="match status" value="1"/>
</dbReference>
<dbReference type="Pfam" id="PF00687">
    <property type="entry name" value="Ribosomal_L1"/>
    <property type="match status" value="1"/>
</dbReference>
<dbReference type="SMART" id="SM00338">
    <property type="entry name" value="BRLZ"/>
    <property type="match status" value="1"/>
</dbReference>
<evidence type="ECO:0000256" key="2">
    <source>
        <dbReference type="ARBA" id="ARBA00004123"/>
    </source>
</evidence>
<feature type="domain" description="BZIP" evidence="14">
    <location>
        <begin position="73"/>
        <end position="125"/>
    </location>
</feature>